<evidence type="ECO:0000256" key="1">
    <source>
        <dbReference type="ARBA" id="ARBA00004340"/>
    </source>
</evidence>
<dbReference type="Pfam" id="PF20147">
    <property type="entry name" value="Crinkler"/>
    <property type="match status" value="1"/>
</dbReference>
<evidence type="ECO:0000256" key="3">
    <source>
        <dbReference type="ARBA" id="ARBA00022525"/>
    </source>
</evidence>
<dbReference type="OrthoDB" id="2340858at2759"/>
<proteinExistence type="predicted"/>
<comment type="caution">
    <text evidence="5">The sequence shown here is derived from an EMBL/GenBank/DDBJ whole genome shotgun (WGS) entry which is preliminary data.</text>
</comment>
<dbReference type="GO" id="GO:0043657">
    <property type="term" value="C:host cell"/>
    <property type="evidence" value="ECO:0007669"/>
    <property type="project" value="UniProtKB-SubCell"/>
</dbReference>
<keyword evidence="3" id="KW-0964">Secreted</keyword>
<dbReference type="Proteomes" id="UP000266861">
    <property type="component" value="Unassembled WGS sequence"/>
</dbReference>
<dbReference type="AlphaFoldDB" id="A0A397ITH9"/>
<accession>A0A397ITH9</accession>
<sequence>MSDNIALYCLVEGDSKEKTFKVIAGVNEEVNDLKKKIKEELHPRFENTPANDIVLWKVNIPIEEDTMEVDLILSDIQDKLKLSNPTKIINEVFTEKLTRSFIHIIIERPSKFINNHGKCETDEDLINLWNALKNTRLNKQDEFLQLSGKTSFLGDIDVIYIRKCYRDLLEIVFDKNIRRIRISGNPGIGKSVFTYYILYKLAQLNKTIVYNHLGSTFIIFEKEKAFYVNKSVMREYIHSQDVWYIVDATEPEKVKAKTILVCSPRLDHYRNFDKYVGATIRYMPIWSWEEIEICKKRIFNDLELKKVDDLFSRWGGIPRFVLEKAQDSIQQQLLEEAIIKNSNKELFKYDMSNKLFHIHTNIPDKDNKNKEDIKTFYKKKFLQFASEYVSKKVIDILIENHRKVLERFVISSSLINEWSMIRSNVFEDISHRILQKGGKFNIRFLDSKFTDPKSTSSIIEFPKREKLIFNKINEIKEGMYCQPKSKNFESIDAIVAPNILFQITVSSNYPININGLKNLVDKLGSVLGKDCINFYFVLPKDKYNDFENQKFHISKNTVAKSKDIPYWITNRIRQYALEIDTISKL</sequence>
<evidence type="ECO:0000259" key="4">
    <source>
        <dbReference type="Pfam" id="PF20147"/>
    </source>
</evidence>
<feature type="domain" description="Crinkler effector protein N-terminal" evidence="4">
    <location>
        <begin position="5"/>
        <end position="107"/>
    </location>
</feature>
<gene>
    <name evidence="5" type="ORF">Glove_174g112</name>
</gene>
<keyword evidence="6" id="KW-1185">Reference proteome</keyword>
<dbReference type="GO" id="GO:0005576">
    <property type="term" value="C:extracellular region"/>
    <property type="evidence" value="ECO:0007669"/>
    <property type="project" value="UniProtKB-SubCell"/>
</dbReference>
<protein>
    <recommendedName>
        <fullName evidence="4">Crinkler effector protein N-terminal domain-containing protein</fullName>
    </recommendedName>
</protein>
<comment type="subcellular location">
    <subcellularLocation>
        <location evidence="1">Host cell</location>
    </subcellularLocation>
    <subcellularLocation>
        <location evidence="2">Secreted</location>
    </subcellularLocation>
</comment>
<evidence type="ECO:0000256" key="2">
    <source>
        <dbReference type="ARBA" id="ARBA00004613"/>
    </source>
</evidence>
<dbReference type="EMBL" id="PQFF01000164">
    <property type="protein sequence ID" value="RHZ77618.1"/>
    <property type="molecule type" value="Genomic_DNA"/>
</dbReference>
<evidence type="ECO:0000313" key="5">
    <source>
        <dbReference type="EMBL" id="RHZ77618.1"/>
    </source>
</evidence>
<dbReference type="InterPro" id="IPR052980">
    <property type="entry name" value="Crinkler_effector"/>
</dbReference>
<dbReference type="InterPro" id="IPR045379">
    <property type="entry name" value="Crinkler_N"/>
</dbReference>
<reference evidence="5 6" key="1">
    <citation type="submission" date="2018-08" db="EMBL/GenBank/DDBJ databases">
        <title>Genome and evolution of the arbuscular mycorrhizal fungus Diversispora epigaea (formerly Glomus versiforme) and its bacterial endosymbionts.</title>
        <authorList>
            <person name="Sun X."/>
            <person name="Fei Z."/>
            <person name="Harrison M."/>
        </authorList>
    </citation>
    <scope>NUCLEOTIDE SEQUENCE [LARGE SCALE GENOMIC DNA]</scope>
    <source>
        <strain evidence="5 6">IT104</strain>
    </source>
</reference>
<name>A0A397ITH9_9GLOM</name>
<organism evidence="5 6">
    <name type="scientific">Diversispora epigaea</name>
    <dbReference type="NCBI Taxonomy" id="1348612"/>
    <lineage>
        <taxon>Eukaryota</taxon>
        <taxon>Fungi</taxon>
        <taxon>Fungi incertae sedis</taxon>
        <taxon>Mucoromycota</taxon>
        <taxon>Glomeromycotina</taxon>
        <taxon>Glomeromycetes</taxon>
        <taxon>Diversisporales</taxon>
        <taxon>Diversisporaceae</taxon>
        <taxon>Diversispora</taxon>
    </lineage>
</organism>
<dbReference type="PANTHER" id="PTHR33129">
    <property type="entry name" value="PROTEIN KINASE DOMAIN-CONTAINING PROTEIN-RELATED"/>
    <property type="match status" value="1"/>
</dbReference>
<dbReference type="PANTHER" id="PTHR33129:SF1">
    <property type="entry name" value="ATP-BINDING PROTEIN"/>
    <property type="match status" value="1"/>
</dbReference>
<evidence type="ECO:0000313" key="6">
    <source>
        <dbReference type="Proteomes" id="UP000266861"/>
    </source>
</evidence>